<proteinExistence type="predicted"/>
<organism evidence="1 2">
    <name type="scientific">Dreissena polymorpha</name>
    <name type="common">Zebra mussel</name>
    <name type="synonym">Mytilus polymorpha</name>
    <dbReference type="NCBI Taxonomy" id="45954"/>
    <lineage>
        <taxon>Eukaryota</taxon>
        <taxon>Metazoa</taxon>
        <taxon>Spiralia</taxon>
        <taxon>Lophotrochozoa</taxon>
        <taxon>Mollusca</taxon>
        <taxon>Bivalvia</taxon>
        <taxon>Autobranchia</taxon>
        <taxon>Heteroconchia</taxon>
        <taxon>Euheterodonta</taxon>
        <taxon>Imparidentia</taxon>
        <taxon>Neoheterodontei</taxon>
        <taxon>Myida</taxon>
        <taxon>Dreissenoidea</taxon>
        <taxon>Dreissenidae</taxon>
        <taxon>Dreissena</taxon>
    </lineage>
</organism>
<name>A0A9D3YC61_DREPO</name>
<accession>A0A9D3YC61</accession>
<dbReference type="AlphaFoldDB" id="A0A9D3YC61"/>
<dbReference type="Proteomes" id="UP000828390">
    <property type="component" value="Unassembled WGS sequence"/>
</dbReference>
<evidence type="ECO:0000313" key="2">
    <source>
        <dbReference type="Proteomes" id="UP000828390"/>
    </source>
</evidence>
<comment type="caution">
    <text evidence="1">The sequence shown here is derived from an EMBL/GenBank/DDBJ whole genome shotgun (WGS) entry which is preliminary data.</text>
</comment>
<gene>
    <name evidence="1" type="ORF">DPMN_085174</name>
</gene>
<reference evidence="1" key="1">
    <citation type="journal article" date="2019" name="bioRxiv">
        <title>The Genome of the Zebra Mussel, Dreissena polymorpha: A Resource for Invasive Species Research.</title>
        <authorList>
            <person name="McCartney M.A."/>
            <person name="Auch B."/>
            <person name="Kono T."/>
            <person name="Mallez S."/>
            <person name="Zhang Y."/>
            <person name="Obille A."/>
            <person name="Becker A."/>
            <person name="Abrahante J.E."/>
            <person name="Garbe J."/>
            <person name="Badalamenti J.P."/>
            <person name="Herman A."/>
            <person name="Mangelson H."/>
            <person name="Liachko I."/>
            <person name="Sullivan S."/>
            <person name="Sone E.D."/>
            <person name="Koren S."/>
            <person name="Silverstein K.A.T."/>
            <person name="Beckman K.B."/>
            <person name="Gohl D.M."/>
        </authorList>
    </citation>
    <scope>NUCLEOTIDE SEQUENCE</scope>
    <source>
        <strain evidence="1">Duluth1</strain>
        <tissue evidence="1">Whole animal</tissue>
    </source>
</reference>
<keyword evidence="2" id="KW-1185">Reference proteome</keyword>
<protein>
    <submittedName>
        <fullName evidence="1">Uncharacterized protein</fullName>
    </submittedName>
</protein>
<sequence length="77" mass="8308">MSSGRSTHLSVSKLNRLKCSGQTNINHLSSMLRGMRRNTLTEIPKAGDALKPLPASLIGKVRKETNVEDGCNGQKCA</sequence>
<evidence type="ECO:0000313" key="1">
    <source>
        <dbReference type="EMBL" id="KAH3697668.1"/>
    </source>
</evidence>
<dbReference type="EMBL" id="JAIWYP010000016">
    <property type="protein sequence ID" value="KAH3697668.1"/>
    <property type="molecule type" value="Genomic_DNA"/>
</dbReference>
<reference evidence="1" key="2">
    <citation type="submission" date="2020-11" db="EMBL/GenBank/DDBJ databases">
        <authorList>
            <person name="McCartney M.A."/>
            <person name="Auch B."/>
            <person name="Kono T."/>
            <person name="Mallez S."/>
            <person name="Becker A."/>
            <person name="Gohl D.M."/>
            <person name="Silverstein K.A.T."/>
            <person name="Koren S."/>
            <person name="Bechman K.B."/>
            <person name="Herman A."/>
            <person name="Abrahante J.E."/>
            <person name="Garbe J."/>
        </authorList>
    </citation>
    <scope>NUCLEOTIDE SEQUENCE</scope>
    <source>
        <strain evidence="1">Duluth1</strain>
        <tissue evidence="1">Whole animal</tissue>
    </source>
</reference>